<evidence type="ECO:0008006" key="3">
    <source>
        <dbReference type="Google" id="ProtNLM"/>
    </source>
</evidence>
<comment type="caution">
    <text evidence="1">The sequence shown here is derived from an EMBL/GenBank/DDBJ whole genome shotgun (WGS) entry which is preliminary data.</text>
</comment>
<proteinExistence type="predicted"/>
<name>A0A2P4ES11_9GAMM</name>
<dbReference type="AlphaFoldDB" id="A0A2P4ES11"/>
<dbReference type="OrthoDB" id="6918073at2"/>
<organism evidence="1 2">
    <name type="scientific">Halopseudomonas oceani</name>
    <dbReference type="NCBI Taxonomy" id="1708783"/>
    <lineage>
        <taxon>Bacteria</taxon>
        <taxon>Pseudomonadati</taxon>
        <taxon>Pseudomonadota</taxon>
        <taxon>Gammaproteobacteria</taxon>
        <taxon>Pseudomonadales</taxon>
        <taxon>Pseudomonadaceae</taxon>
        <taxon>Halopseudomonas</taxon>
    </lineage>
</organism>
<evidence type="ECO:0000313" key="1">
    <source>
        <dbReference type="EMBL" id="POB01748.1"/>
    </source>
</evidence>
<dbReference type="Proteomes" id="UP000243451">
    <property type="component" value="Unassembled WGS sequence"/>
</dbReference>
<dbReference type="RefSeq" id="WP_088277286.1">
    <property type="nucleotide sequence ID" value="NZ_BMHR01000016.1"/>
</dbReference>
<protein>
    <recommendedName>
        <fullName evidence="3">Transcriptional regulator</fullName>
    </recommendedName>
</protein>
<dbReference type="EMBL" id="PPSK01000018">
    <property type="protein sequence ID" value="POB01748.1"/>
    <property type="molecule type" value="Genomic_DNA"/>
</dbReference>
<evidence type="ECO:0000313" key="2">
    <source>
        <dbReference type="Proteomes" id="UP000243451"/>
    </source>
</evidence>
<accession>A0A2P4ES11</accession>
<reference evidence="1 2" key="1">
    <citation type="submission" date="2018-01" db="EMBL/GenBank/DDBJ databases">
        <title>Draft genome of the type strain Pseudomonas oceani DSM 100277 isolated from the deep water in Okinawa trough, northwestern Pacific Ocean.</title>
        <authorList>
            <person name="Gomila M."/>
            <person name="Mulet M."/>
            <person name="Garcia-Valdes E."/>
            <person name="Lalucat J."/>
        </authorList>
    </citation>
    <scope>NUCLEOTIDE SEQUENCE [LARGE SCALE GENOMIC DNA]</scope>
    <source>
        <strain evidence="1 2">DSM 100277</strain>
    </source>
</reference>
<gene>
    <name evidence="1" type="ORF">C1949_15515</name>
</gene>
<keyword evidence="2" id="KW-1185">Reference proteome</keyword>
<sequence>MSKLSEFRAAERQLAAQLAQLEKMKQDSGLQQELAFNDALRALMDEYGLSNRQVLAILRSAPGN</sequence>